<sequence length="180" mass="20653">MLSALMRRWLNRPKRSDTRPLARFFFADEEVTRVTMELNTVDLRKDPQKYLMLLNRLRVSQDQMLRSIELVMDDCIPAQRQSRDYHVKFPDEILHENLGVQLWFAAECLSAGSFLEVREVEGQRLRPLAEQMLQCLEEGQDAPEGTEPGGWATPTLRPCAKPSCATTLPTRSSSSATFPR</sequence>
<accession>A0A9Q1F579</accession>
<dbReference type="InterPro" id="IPR051118">
    <property type="entry name" value="LST-2"/>
</dbReference>
<dbReference type="GO" id="GO:0031901">
    <property type="term" value="C:early endosome membrane"/>
    <property type="evidence" value="ECO:0007669"/>
    <property type="project" value="TreeGrafter"/>
</dbReference>
<dbReference type="AlphaFoldDB" id="A0A9Q1F579"/>
<evidence type="ECO:0000313" key="2">
    <source>
        <dbReference type="Proteomes" id="UP001152622"/>
    </source>
</evidence>
<comment type="caution">
    <text evidence="1">The sequence shown here is derived from an EMBL/GenBank/DDBJ whole genome shotgun (WGS) entry which is preliminary data.</text>
</comment>
<dbReference type="PANTHER" id="PTHR46465:SF4">
    <property type="entry name" value="FYVE-TYPE DOMAIN-CONTAINING PROTEIN"/>
    <property type="match status" value="1"/>
</dbReference>
<organism evidence="1 2">
    <name type="scientific">Synaphobranchus kaupii</name>
    <name type="common">Kaup's arrowtooth eel</name>
    <dbReference type="NCBI Taxonomy" id="118154"/>
    <lineage>
        <taxon>Eukaryota</taxon>
        <taxon>Metazoa</taxon>
        <taxon>Chordata</taxon>
        <taxon>Craniata</taxon>
        <taxon>Vertebrata</taxon>
        <taxon>Euteleostomi</taxon>
        <taxon>Actinopterygii</taxon>
        <taxon>Neopterygii</taxon>
        <taxon>Teleostei</taxon>
        <taxon>Anguilliformes</taxon>
        <taxon>Synaphobranchidae</taxon>
        <taxon>Synaphobranchus</taxon>
    </lineage>
</organism>
<dbReference type="PANTHER" id="PTHR46465">
    <property type="entry name" value="LATERAL SIGNALING TARGET PROTEIN 2 HOMOLOG"/>
    <property type="match status" value="1"/>
</dbReference>
<dbReference type="EMBL" id="JAINUF010000008">
    <property type="protein sequence ID" value="KAJ8351406.1"/>
    <property type="molecule type" value="Genomic_DNA"/>
</dbReference>
<proteinExistence type="predicted"/>
<gene>
    <name evidence="1" type="ORF">SKAU_G00228820</name>
</gene>
<dbReference type="Proteomes" id="UP001152622">
    <property type="component" value="Chromosome 8"/>
</dbReference>
<protein>
    <submittedName>
        <fullName evidence="1">Uncharacterized protein</fullName>
    </submittedName>
</protein>
<dbReference type="OrthoDB" id="20035at2759"/>
<keyword evidence="2" id="KW-1185">Reference proteome</keyword>
<evidence type="ECO:0000313" key="1">
    <source>
        <dbReference type="EMBL" id="KAJ8351406.1"/>
    </source>
</evidence>
<reference evidence="1" key="1">
    <citation type="journal article" date="2023" name="Science">
        <title>Genome structures resolve the early diversification of teleost fishes.</title>
        <authorList>
            <person name="Parey E."/>
            <person name="Louis A."/>
            <person name="Montfort J."/>
            <person name="Bouchez O."/>
            <person name="Roques C."/>
            <person name="Iampietro C."/>
            <person name="Lluch J."/>
            <person name="Castinel A."/>
            <person name="Donnadieu C."/>
            <person name="Desvignes T."/>
            <person name="Floi Bucao C."/>
            <person name="Jouanno E."/>
            <person name="Wen M."/>
            <person name="Mejri S."/>
            <person name="Dirks R."/>
            <person name="Jansen H."/>
            <person name="Henkel C."/>
            <person name="Chen W.J."/>
            <person name="Zahm M."/>
            <person name="Cabau C."/>
            <person name="Klopp C."/>
            <person name="Thompson A.W."/>
            <person name="Robinson-Rechavi M."/>
            <person name="Braasch I."/>
            <person name="Lecointre G."/>
            <person name="Bobe J."/>
            <person name="Postlethwait J.H."/>
            <person name="Berthelot C."/>
            <person name="Roest Crollius H."/>
            <person name="Guiguen Y."/>
        </authorList>
    </citation>
    <scope>NUCLEOTIDE SEQUENCE</scope>
    <source>
        <strain evidence="1">WJC10195</strain>
    </source>
</reference>
<name>A0A9Q1F579_SYNKA</name>